<dbReference type="SUPFAM" id="SSF56300">
    <property type="entry name" value="Metallo-dependent phosphatases"/>
    <property type="match status" value="1"/>
</dbReference>
<evidence type="ECO:0000256" key="1">
    <source>
        <dbReference type="SAM" id="SignalP"/>
    </source>
</evidence>
<dbReference type="Proteomes" id="UP000078397">
    <property type="component" value="Unassembled WGS sequence"/>
</dbReference>
<dbReference type="AlphaFoldDB" id="A0A179F8B3"/>
<feature type="chain" id="PRO_5008101380" evidence="1">
    <location>
        <begin position="18"/>
        <end position="403"/>
    </location>
</feature>
<dbReference type="InterPro" id="IPR029052">
    <property type="entry name" value="Metallo-depent_PP-like"/>
</dbReference>
<evidence type="ECO:0000313" key="3">
    <source>
        <dbReference type="EMBL" id="OAQ61672.1"/>
    </source>
</evidence>
<proteinExistence type="predicted"/>
<dbReference type="KEGG" id="pchm:VFPPC_09478"/>
<dbReference type="EMBL" id="LSBJ02000007">
    <property type="protein sequence ID" value="OAQ61672.1"/>
    <property type="molecule type" value="Genomic_DNA"/>
</dbReference>
<dbReference type="GeneID" id="28852002"/>
<dbReference type="InterPro" id="IPR004843">
    <property type="entry name" value="Calcineurin-like_PHP"/>
</dbReference>
<reference evidence="3 4" key="1">
    <citation type="journal article" date="2016" name="PLoS Pathog.">
        <title>Biosynthesis of antibiotic leucinostatins in bio-control fungus Purpureocillium lilacinum and their inhibition on phytophthora revealed by genome mining.</title>
        <authorList>
            <person name="Wang G."/>
            <person name="Liu Z."/>
            <person name="Lin R."/>
            <person name="Li E."/>
            <person name="Mao Z."/>
            <person name="Ling J."/>
            <person name="Yang Y."/>
            <person name="Yin W.B."/>
            <person name="Xie B."/>
        </authorList>
    </citation>
    <scope>NUCLEOTIDE SEQUENCE [LARGE SCALE GENOMIC DNA]</scope>
    <source>
        <strain evidence="3">170</strain>
    </source>
</reference>
<evidence type="ECO:0000259" key="2">
    <source>
        <dbReference type="Pfam" id="PF00149"/>
    </source>
</evidence>
<dbReference type="GO" id="GO:0016788">
    <property type="term" value="F:hydrolase activity, acting on ester bonds"/>
    <property type="evidence" value="ECO:0007669"/>
    <property type="project" value="TreeGrafter"/>
</dbReference>
<dbReference type="GO" id="GO:0005737">
    <property type="term" value="C:cytoplasm"/>
    <property type="evidence" value="ECO:0007669"/>
    <property type="project" value="TreeGrafter"/>
</dbReference>
<feature type="domain" description="Calcineurin-like phosphoesterase" evidence="2">
    <location>
        <begin position="41"/>
        <end position="244"/>
    </location>
</feature>
<dbReference type="Gene3D" id="3.60.21.10">
    <property type="match status" value="1"/>
</dbReference>
<gene>
    <name evidence="3" type="ORF">VFPPC_09478</name>
</gene>
<evidence type="ECO:0000313" key="4">
    <source>
        <dbReference type="Proteomes" id="UP000078397"/>
    </source>
</evidence>
<keyword evidence="1" id="KW-0732">Signal</keyword>
<protein>
    <submittedName>
        <fullName evidence="3">Calcineurin-like phosphoesterase</fullName>
    </submittedName>
</protein>
<dbReference type="CDD" id="cd07383">
    <property type="entry name" value="MPP_Dcr2"/>
    <property type="match status" value="1"/>
</dbReference>
<accession>A0A179F8B3</accession>
<keyword evidence="4" id="KW-1185">Reference proteome</keyword>
<dbReference type="PANTHER" id="PTHR32440">
    <property type="entry name" value="PHOSPHATASE DCR2-RELATED-RELATED"/>
    <property type="match status" value="1"/>
</dbReference>
<dbReference type="STRING" id="1380566.A0A179F8B3"/>
<comment type="caution">
    <text evidence="3">The sequence shown here is derived from an EMBL/GenBank/DDBJ whole genome shotgun (WGS) entry which is preliminary data.</text>
</comment>
<name>A0A179F8B3_METCM</name>
<dbReference type="PANTHER" id="PTHR32440:SF11">
    <property type="entry name" value="METALLOPHOSPHOESTERASE DOMAIN-CONTAINING PROTEIN"/>
    <property type="match status" value="1"/>
</dbReference>
<feature type="signal peptide" evidence="1">
    <location>
        <begin position="1"/>
        <end position="17"/>
    </location>
</feature>
<organism evidence="3 4">
    <name type="scientific">Pochonia chlamydosporia 170</name>
    <dbReference type="NCBI Taxonomy" id="1380566"/>
    <lineage>
        <taxon>Eukaryota</taxon>
        <taxon>Fungi</taxon>
        <taxon>Dikarya</taxon>
        <taxon>Ascomycota</taxon>
        <taxon>Pezizomycotina</taxon>
        <taxon>Sordariomycetes</taxon>
        <taxon>Hypocreomycetidae</taxon>
        <taxon>Hypocreales</taxon>
        <taxon>Clavicipitaceae</taxon>
        <taxon>Pochonia</taxon>
    </lineage>
</organism>
<sequence length="403" mass="44476">MLLRTAGILALAHVALAAPGSKGQHERRPLTFGPDGKFQIALIEDLHYGEAPASNGPIKDALTTKVIGDILDDEPDTDFVVFNGDIISRENIFSHNTTEYIDQMLAPVVSRNLSWATIYGNHDPGYNRSTMQMLDRERLFKGSRTLSQGPKSSNERLGVSNYFLPVYDSDCSTGCNCIPKLIMWFFDSRSGFEYKTLSSNGTRVDRPSWVAPEVVDWFQKQNTDLTAKYKRTIPSIAFVHIPVNAFTAIAAGPGIDPRRHPGLNDMAITGQAFGWCKDGTKNSSCAWGEQDIPFMKAMTSTPGLMAMFSAHIHGASWCYKWTKDTMPGYPVQPEVEGGLNICFGRRTGYGGAGDWERGSRVLLLEKEKLAKGELDTWIRLESGQVVASVALNATYGQDLYPAM</sequence>
<dbReference type="RefSeq" id="XP_018139376.1">
    <property type="nucleotide sequence ID" value="XM_018288008.1"/>
</dbReference>
<dbReference type="OrthoDB" id="783096at2759"/>
<dbReference type="Pfam" id="PF00149">
    <property type="entry name" value="Metallophos"/>
    <property type="match status" value="1"/>
</dbReference>